<dbReference type="PANTHER" id="PTHR44858:SF1">
    <property type="entry name" value="UDP-N-ACETYLGLUCOSAMINE--PEPTIDE N-ACETYLGLUCOSAMINYLTRANSFERASE SPINDLY-RELATED"/>
    <property type="match status" value="1"/>
</dbReference>
<dbReference type="InterPro" id="IPR011990">
    <property type="entry name" value="TPR-like_helical_dom_sf"/>
</dbReference>
<comment type="caution">
    <text evidence="5">The sequence shown here is derived from an EMBL/GenBank/DDBJ whole genome shotgun (WGS) entry which is preliminary data.</text>
</comment>
<evidence type="ECO:0000313" key="6">
    <source>
        <dbReference type="Proteomes" id="UP000011201"/>
    </source>
</evidence>
<dbReference type="EMBL" id="ALWB01000202">
    <property type="protein sequence ID" value="ELS31145.1"/>
    <property type="molecule type" value="Genomic_DNA"/>
</dbReference>
<dbReference type="SMART" id="SM00028">
    <property type="entry name" value="TPR"/>
    <property type="match status" value="5"/>
</dbReference>
<keyword evidence="6" id="KW-1185">Reference proteome</keyword>
<name>L8MXF8_9CYAN</name>
<dbReference type="Pfam" id="PF00515">
    <property type="entry name" value="TPR_1"/>
    <property type="match status" value="1"/>
</dbReference>
<reference evidence="5 6" key="1">
    <citation type="journal article" date="2013" name="Proc. Natl. Acad. Sci. U.S.A.">
        <title>Improving the coverage of the cyanobacterial phylum using diversity-driven genome sequencing.</title>
        <authorList>
            <person name="Shih P.M."/>
            <person name="Wu D."/>
            <person name="Latifi A."/>
            <person name="Axen S.D."/>
            <person name="Fewer D.P."/>
            <person name="Talla E."/>
            <person name="Calteau A."/>
            <person name="Cai F."/>
            <person name="Tandeau de Marsac N."/>
            <person name="Rippka R."/>
            <person name="Herdman M."/>
            <person name="Sivonen K."/>
            <person name="Coursin T."/>
            <person name="Laurent T."/>
            <person name="Goodwin L."/>
            <person name="Nolan M."/>
            <person name="Davenport K.W."/>
            <person name="Han C.S."/>
            <person name="Rubin E.M."/>
            <person name="Eisen J.A."/>
            <person name="Woyke T."/>
            <person name="Gugger M."/>
            <person name="Kerfeld C.A."/>
        </authorList>
    </citation>
    <scope>NUCLEOTIDE SEQUENCE [LARGE SCALE GENOMIC DNA]</scope>
    <source>
        <strain evidence="5 6">PCC 7429</strain>
    </source>
</reference>
<dbReference type="PANTHER" id="PTHR44858">
    <property type="entry name" value="TETRATRICOPEPTIDE REPEAT PROTEIN 6"/>
    <property type="match status" value="1"/>
</dbReference>
<feature type="repeat" description="TPR" evidence="3">
    <location>
        <begin position="143"/>
        <end position="176"/>
    </location>
</feature>
<dbReference type="InterPro" id="IPR019734">
    <property type="entry name" value="TPR_rpt"/>
</dbReference>
<evidence type="ECO:0000313" key="5">
    <source>
        <dbReference type="EMBL" id="ELS31145.1"/>
    </source>
</evidence>
<dbReference type="PROSITE" id="PS50293">
    <property type="entry name" value="TPR_REGION"/>
    <property type="match status" value="2"/>
</dbReference>
<evidence type="ECO:0000256" key="4">
    <source>
        <dbReference type="SAM" id="SignalP"/>
    </source>
</evidence>
<keyword evidence="1" id="KW-0677">Repeat</keyword>
<evidence type="ECO:0000256" key="1">
    <source>
        <dbReference type="ARBA" id="ARBA00022737"/>
    </source>
</evidence>
<dbReference type="SUPFAM" id="SSF48452">
    <property type="entry name" value="TPR-like"/>
    <property type="match status" value="1"/>
</dbReference>
<sequence precursor="true">MMLVMMLATSLMFVFPAIAASSKPSNSSQARKANQADKQAADEYRQQGLAYRKQERFEEAIAALEKSIALDPQNIDGRIILGWTQHLAKKDEAAAASLWEAIYRSPSSLQAFNAIGIVYLVRGDLPQSVVLHSWAAILKTDNEIAHYNLSLAYQRLKQYDLAIAYAQKAIELEPNNPHPFVAQAIAKWASGDLPNARKIFREAIGVDARYRNPEFLNFLNEAGFSSDQIQTAKQVLASS</sequence>
<dbReference type="InterPro" id="IPR013105">
    <property type="entry name" value="TPR_2"/>
</dbReference>
<dbReference type="InterPro" id="IPR050498">
    <property type="entry name" value="Ycf3"/>
</dbReference>
<dbReference type="Pfam" id="PF07719">
    <property type="entry name" value="TPR_2"/>
    <property type="match status" value="1"/>
</dbReference>
<dbReference type="Proteomes" id="UP000011201">
    <property type="component" value="Unassembled WGS sequence"/>
</dbReference>
<keyword evidence="4" id="KW-0732">Signal</keyword>
<feature type="signal peptide" evidence="4">
    <location>
        <begin position="1"/>
        <end position="19"/>
    </location>
</feature>
<gene>
    <name evidence="5" type="ORF">Pse7429DRAFT_3747</name>
</gene>
<evidence type="ECO:0000256" key="3">
    <source>
        <dbReference type="PROSITE-ProRule" id="PRU00339"/>
    </source>
</evidence>
<feature type="chain" id="PRO_5003994849" evidence="4">
    <location>
        <begin position="20"/>
        <end position="239"/>
    </location>
</feature>
<proteinExistence type="predicted"/>
<dbReference type="Gene3D" id="1.25.40.10">
    <property type="entry name" value="Tetratricopeptide repeat domain"/>
    <property type="match status" value="2"/>
</dbReference>
<accession>L8MXF8</accession>
<protein>
    <submittedName>
        <fullName evidence="5">Tetratricopeptide TPR_1 repeat-containing protein</fullName>
    </submittedName>
</protein>
<dbReference type="AlphaFoldDB" id="L8MXF8"/>
<feature type="repeat" description="TPR" evidence="3">
    <location>
        <begin position="41"/>
        <end position="74"/>
    </location>
</feature>
<organism evidence="5 6">
    <name type="scientific">Pseudanabaena biceps PCC 7429</name>
    <dbReference type="NCBI Taxonomy" id="927668"/>
    <lineage>
        <taxon>Bacteria</taxon>
        <taxon>Bacillati</taxon>
        <taxon>Cyanobacteriota</taxon>
        <taxon>Cyanophyceae</taxon>
        <taxon>Pseudanabaenales</taxon>
        <taxon>Pseudanabaenaceae</taxon>
        <taxon>Pseudanabaena</taxon>
    </lineage>
</organism>
<dbReference type="PROSITE" id="PS50005">
    <property type="entry name" value="TPR"/>
    <property type="match status" value="2"/>
</dbReference>
<keyword evidence="2 3" id="KW-0802">TPR repeat</keyword>
<evidence type="ECO:0000256" key="2">
    <source>
        <dbReference type="ARBA" id="ARBA00022803"/>
    </source>
</evidence>
<dbReference type="PATRIC" id="fig|927668.3.peg.4253"/>